<dbReference type="GO" id="GO:0005737">
    <property type="term" value="C:cytoplasm"/>
    <property type="evidence" value="ECO:0007669"/>
    <property type="project" value="TreeGrafter"/>
</dbReference>
<proteinExistence type="predicted"/>
<sequence>MRPPKASWNDPAFSWQGKPLRVLLTRHAQSANKTRAESEAASSDPGLSEQGSQQAALLGDALSTELRHCVPGGLIVVSSPMRRCMLTVLPAIRLLDLPQEDCICHGAAFEFGCAGKACPGSTPEEVQAQLPFRCEGFGPFGWDYQGGSAKETEPEARLRIERLVHWLAAEAVPTLQRRQGAADRTLLICMHQTILDLLVQYLVDGTGERWRYGEIRYKLQNAGITELSIGPDGAIHIVRKNDGRHLHPGAH</sequence>
<dbReference type="SMART" id="SM00855">
    <property type="entry name" value="PGAM"/>
    <property type="match status" value="1"/>
</dbReference>
<dbReference type="Gene3D" id="3.40.50.1240">
    <property type="entry name" value="Phosphoglycerate mutase-like"/>
    <property type="match status" value="1"/>
</dbReference>
<dbReference type="Pfam" id="PF00300">
    <property type="entry name" value="His_Phos_1"/>
    <property type="match status" value="1"/>
</dbReference>
<evidence type="ECO:0000313" key="2">
    <source>
        <dbReference type="EMBL" id="CAE4590180.1"/>
    </source>
</evidence>
<evidence type="ECO:0000256" key="1">
    <source>
        <dbReference type="SAM" id="MobiDB-lite"/>
    </source>
</evidence>
<gene>
    <name evidence="2" type="ORF">AMON00008_LOCUS23811</name>
</gene>
<dbReference type="EMBL" id="HBNR01034706">
    <property type="protein sequence ID" value="CAE4590180.1"/>
    <property type="molecule type" value="Transcribed_RNA"/>
</dbReference>
<dbReference type="PANTHER" id="PTHR48100:SF1">
    <property type="entry name" value="HISTIDINE PHOSPHATASE FAMILY PROTEIN-RELATED"/>
    <property type="match status" value="1"/>
</dbReference>
<feature type="region of interest" description="Disordered" evidence="1">
    <location>
        <begin position="27"/>
        <end position="54"/>
    </location>
</feature>
<dbReference type="SUPFAM" id="SSF53254">
    <property type="entry name" value="Phosphoglycerate mutase-like"/>
    <property type="match status" value="1"/>
</dbReference>
<accession>A0A7S4UKJ3</accession>
<dbReference type="PANTHER" id="PTHR48100">
    <property type="entry name" value="BROAD-SPECIFICITY PHOSPHATASE YOR283W-RELATED"/>
    <property type="match status" value="1"/>
</dbReference>
<name>A0A7S4UKJ3_9DINO</name>
<dbReference type="AlphaFoldDB" id="A0A7S4UKJ3"/>
<dbReference type="CDD" id="cd07067">
    <property type="entry name" value="HP_PGM_like"/>
    <property type="match status" value="1"/>
</dbReference>
<dbReference type="InterPro" id="IPR050275">
    <property type="entry name" value="PGM_Phosphatase"/>
</dbReference>
<dbReference type="InterPro" id="IPR013078">
    <property type="entry name" value="His_Pase_superF_clade-1"/>
</dbReference>
<reference evidence="2" key="1">
    <citation type="submission" date="2021-01" db="EMBL/GenBank/DDBJ databases">
        <authorList>
            <person name="Corre E."/>
            <person name="Pelletier E."/>
            <person name="Niang G."/>
            <person name="Scheremetjew M."/>
            <person name="Finn R."/>
            <person name="Kale V."/>
            <person name="Holt S."/>
            <person name="Cochrane G."/>
            <person name="Meng A."/>
            <person name="Brown T."/>
            <person name="Cohen L."/>
        </authorList>
    </citation>
    <scope>NUCLEOTIDE SEQUENCE</scope>
    <source>
        <strain evidence="2">CCMP3105</strain>
    </source>
</reference>
<protein>
    <submittedName>
        <fullName evidence="2">Uncharacterized protein</fullName>
    </submittedName>
</protein>
<dbReference type="GO" id="GO:0016791">
    <property type="term" value="F:phosphatase activity"/>
    <property type="evidence" value="ECO:0007669"/>
    <property type="project" value="TreeGrafter"/>
</dbReference>
<dbReference type="InterPro" id="IPR029033">
    <property type="entry name" value="His_PPase_superfam"/>
</dbReference>
<organism evidence="2">
    <name type="scientific">Alexandrium monilatum</name>
    <dbReference type="NCBI Taxonomy" id="311494"/>
    <lineage>
        <taxon>Eukaryota</taxon>
        <taxon>Sar</taxon>
        <taxon>Alveolata</taxon>
        <taxon>Dinophyceae</taxon>
        <taxon>Gonyaulacales</taxon>
        <taxon>Pyrocystaceae</taxon>
        <taxon>Alexandrium</taxon>
    </lineage>
</organism>